<dbReference type="Proteomes" id="UP000604046">
    <property type="component" value="Unassembled WGS sequence"/>
</dbReference>
<gene>
    <name evidence="2" type="ORF">SNAT2548_LOCUS27689</name>
</gene>
<evidence type="ECO:0000313" key="3">
    <source>
        <dbReference type="Proteomes" id="UP000604046"/>
    </source>
</evidence>
<feature type="region of interest" description="Disordered" evidence="1">
    <location>
        <begin position="268"/>
        <end position="289"/>
    </location>
</feature>
<evidence type="ECO:0000313" key="2">
    <source>
        <dbReference type="EMBL" id="CAE7494254.1"/>
    </source>
</evidence>
<sequence length="701" mass="76872">MPRPSNVSAQDAAVQLAQEVVTRLQDGAESAPLRNISSAKGSNGSVKQLFSVGSATANTIHQLAMLRLKETGFREVISRIPSKQKVFKGDIQAFRSWQQFLQDRPDPREGGCCSRPERRRMKLADTAIKVSGGAVLQPSSDDGSPPGASFDPGRGGESEPARQPQPPPARYEASMEQRLLEGSPGSAVDNPLLPRNKMRQAAREKPNKMKLMASPQDVVSAVDVEPKATRAGLALAPAPATAPKSVLRSGKDLNTIVDVEPETTTAGAIAGAATPQPAPKSMSTLQTGKASAEAKAAAAAKATLAASERAEEEVTVLSVKPAHDRPSKFRKVTEEVKGQASTNEKEVESAALPASKRVKTAAKELEKAPAPDDSDAETLERFYQRRRKEEEEELLHQRRKEEAAATSAEAKARAELQDPSPIKAQVVEAATDSAKEARTEPQQAQLAPKVVKAPTDSAKAKADAFGNSAAQDDALDSPKPAQAWAQKKSVLAQARSKQTIQLQGQAWALRHQGKRAAAARLERKIRRLASELTCRVPVRDISFTQDGCSDRFRDGRTTQETVDQLVAGEISITEPFFLLECVETSEGIHCFCNRRLHVLKRFAEIKGENFSVRCRVRVQDAEFERIIEGCYNGARSKASFRRQVRLAEKILFHRDSKYSKTIHVREGRRQWWRGARRALWGRRRAHAKYARRASYAPSRRY</sequence>
<feature type="region of interest" description="Disordered" evidence="1">
    <location>
        <begin position="323"/>
        <end position="482"/>
    </location>
</feature>
<feature type="compositionally biased region" description="Low complexity" evidence="1">
    <location>
        <begin position="138"/>
        <end position="152"/>
    </location>
</feature>
<accession>A0A812SXH9</accession>
<protein>
    <submittedName>
        <fullName evidence="2">Uncharacterized protein</fullName>
    </submittedName>
</protein>
<organism evidence="2 3">
    <name type="scientific">Symbiodinium natans</name>
    <dbReference type="NCBI Taxonomy" id="878477"/>
    <lineage>
        <taxon>Eukaryota</taxon>
        <taxon>Sar</taxon>
        <taxon>Alveolata</taxon>
        <taxon>Dinophyceae</taxon>
        <taxon>Suessiales</taxon>
        <taxon>Symbiodiniaceae</taxon>
        <taxon>Symbiodinium</taxon>
    </lineage>
</organism>
<name>A0A812SXH9_9DINO</name>
<comment type="caution">
    <text evidence="2">The sequence shown here is derived from an EMBL/GenBank/DDBJ whole genome shotgun (WGS) entry which is preliminary data.</text>
</comment>
<feature type="compositionally biased region" description="Basic and acidic residues" evidence="1">
    <location>
        <begin position="323"/>
        <end position="348"/>
    </location>
</feature>
<reference evidence="2" key="1">
    <citation type="submission" date="2021-02" db="EMBL/GenBank/DDBJ databases">
        <authorList>
            <person name="Dougan E. K."/>
            <person name="Rhodes N."/>
            <person name="Thang M."/>
            <person name="Chan C."/>
        </authorList>
    </citation>
    <scope>NUCLEOTIDE SEQUENCE</scope>
</reference>
<dbReference type="AlphaFoldDB" id="A0A812SXH9"/>
<evidence type="ECO:0000256" key="1">
    <source>
        <dbReference type="SAM" id="MobiDB-lite"/>
    </source>
</evidence>
<dbReference type="OrthoDB" id="438636at2759"/>
<feature type="non-terminal residue" evidence="2">
    <location>
        <position position="1"/>
    </location>
</feature>
<feature type="region of interest" description="Disordered" evidence="1">
    <location>
        <begin position="131"/>
        <end position="194"/>
    </location>
</feature>
<feature type="compositionally biased region" description="Basic and acidic residues" evidence="1">
    <location>
        <begin position="378"/>
        <end position="403"/>
    </location>
</feature>
<feature type="compositionally biased region" description="Basic and acidic residues" evidence="1">
    <location>
        <begin position="361"/>
        <end position="370"/>
    </location>
</feature>
<keyword evidence="3" id="KW-1185">Reference proteome</keyword>
<proteinExistence type="predicted"/>
<dbReference type="EMBL" id="CAJNDS010002483">
    <property type="protein sequence ID" value="CAE7494254.1"/>
    <property type="molecule type" value="Genomic_DNA"/>
</dbReference>